<comment type="similarity">
    <text evidence="2">Belongs to the threonine aldolase family.</text>
</comment>
<dbReference type="GO" id="GO:0006567">
    <property type="term" value="P:L-threonine catabolic process"/>
    <property type="evidence" value="ECO:0007669"/>
    <property type="project" value="TreeGrafter"/>
</dbReference>
<keyword evidence="7" id="KW-1185">Reference proteome</keyword>
<evidence type="ECO:0000313" key="7">
    <source>
        <dbReference type="Proteomes" id="UP000770661"/>
    </source>
</evidence>
<keyword evidence="4" id="KW-0456">Lyase</keyword>
<proteinExistence type="inferred from homology"/>
<dbReference type="FunFam" id="3.40.640.10:FF:000030">
    <property type="entry name" value="Low-specificity L-threonine aldolase"/>
    <property type="match status" value="1"/>
</dbReference>
<dbReference type="Pfam" id="PF01212">
    <property type="entry name" value="Beta_elim_lyase"/>
    <property type="match status" value="1"/>
</dbReference>
<dbReference type="OrthoDB" id="10261951at2759"/>
<dbReference type="PANTHER" id="PTHR48097:SF9">
    <property type="entry name" value="L-THREONINE ALDOLASE"/>
    <property type="match status" value="1"/>
</dbReference>
<dbReference type="GO" id="GO:0005829">
    <property type="term" value="C:cytosol"/>
    <property type="evidence" value="ECO:0007669"/>
    <property type="project" value="TreeGrafter"/>
</dbReference>
<dbReference type="Gene3D" id="3.40.640.10">
    <property type="entry name" value="Type I PLP-dependent aspartate aminotransferase-like (Major domain)"/>
    <property type="match status" value="1"/>
</dbReference>
<dbReference type="InterPro" id="IPR001597">
    <property type="entry name" value="ArAA_b-elim_lyase/Thr_aldolase"/>
</dbReference>
<reference evidence="6" key="1">
    <citation type="submission" date="2020-07" db="EMBL/GenBank/DDBJ databases">
        <title>The High-quality genome of the commercially important snow crab, Chionoecetes opilio.</title>
        <authorList>
            <person name="Jeong J.-H."/>
            <person name="Ryu S."/>
        </authorList>
    </citation>
    <scope>NUCLEOTIDE SEQUENCE</scope>
    <source>
        <strain evidence="6">MADBK_172401_WGS</strain>
        <tissue evidence="6">Digestive gland</tissue>
    </source>
</reference>
<protein>
    <submittedName>
        <fullName evidence="6">Putative low-specificity L-threonine aldolase 1</fullName>
    </submittedName>
</protein>
<keyword evidence="3" id="KW-0663">Pyridoxal phosphate</keyword>
<evidence type="ECO:0000256" key="2">
    <source>
        <dbReference type="ARBA" id="ARBA00006966"/>
    </source>
</evidence>
<dbReference type="Gene3D" id="3.90.1150.10">
    <property type="entry name" value="Aspartate Aminotransferase, domain 1"/>
    <property type="match status" value="1"/>
</dbReference>
<evidence type="ECO:0000256" key="4">
    <source>
        <dbReference type="ARBA" id="ARBA00023239"/>
    </source>
</evidence>
<dbReference type="InterPro" id="IPR015421">
    <property type="entry name" value="PyrdxlP-dep_Trfase_major"/>
</dbReference>
<comment type="cofactor">
    <cofactor evidence="1">
        <name>pyridoxal 5'-phosphate</name>
        <dbReference type="ChEBI" id="CHEBI:597326"/>
    </cofactor>
</comment>
<feature type="domain" description="Aromatic amino acid beta-eliminating lyase/threonine aldolase" evidence="5">
    <location>
        <begin position="109"/>
        <end position="394"/>
    </location>
</feature>
<accession>A0A8J4YLJ0</accession>
<dbReference type="FunFam" id="3.90.1150.10:FF:000041">
    <property type="entry name" value="Low-specificity L-threonine aldolase"/>
    <property type="match status" value="1"/>
</dbReference>
<dbReference type="InterPro" id="IPR015422">
    <property type="entry name" value="PyrdxlP-dep_Trfase_small"/>
</dbReference>
<dbReference type="NCBIfam" id="NF041359">
    <property type="entry name" value="GntG_guanitoxin"/>
    <property type="match status" value="1"/>
</dbReference>
<dbReference type="EMBL" id="JACEEZ010000666">
    <property type="protein sequence ID" value="KAG0729922.1"/>
    <property type="molecule type" value="Genomic_DNA"/>
</dbReference>
<dbReference type="InterPro" id="IPR015424">
    <property type="entry name" value="PyrdxlP-dep_Trfase"/>
</dbReference>
<evidence type="ECO:0000256" key="1">
    <source>
        <dbReference type="ARBA" id="ARBA00001933"/>
    </source>
</evidence>
<dbReference type="GO" id="GO:0008732">
    <property type="term" value="F:L-allo-threonine aldolase activity"/>
    <property type="evidence" value="ECO:0007669"/>
    <property type="project" value="TreeGrafter"/>
</dbReference>
<dbReference type="PANTHER" id="PTHR48097">
    <property type="entry name" value="L-THREONINE ALDOLASE-RELATED"/>
    <property type="match status" value="1"/>
</dbReference>
<evidence type="ECO:0000259" key="5">
    <source>
        <dbReference type="Pfam" id="PF01212"/>
    </source>
</evidence>
<organism evidence="6 7">
    <name type="scientific">Chionoecetes opilio</name>
    <name type="common">Atlantic snow crab</name>
    <name type="synonym">Cancer opilio</name>
    <dbReference type="NCBI Taxonomy" id="41210"/>
    <lineage>
        <taxon>Eukaryota</taxon>
        <taxon>Metazoa</taxon>
        <taxon>Ecdysozoa</taxon>
        <taxon>Arthropoda</taxon>
        <taxon>Crustacea</taxon>
        <taxon>Multicrustacea</taxon>
        <taxon>Malacostraca</taxon>
        <taxon>Eumalacostraca</taxon>
        <taxon>Eucarida</taxon>
        <taxon>Decapoda</taxon>
        <taxon>Pleocyemata</taxon>
        <taxon>Brachyura</taxon>
        <taxon>Eubrachyura</taxon>
        <taxon>Majoidea</taxon>
        <taxon>Majidae</taxon>
        <taxon>Chionoecetes</taxon>
    </lineage>
</organism>
<dbReference type="InterPro" id="IPR023603">
    <property type="entry name" value="Low_specificity_L-TA-like"/>
</dbReference>
<comment type="caution">
    <text evidence="6">The sequence shown here is derived from an EMBL/GenBank/DDBJ whole genome shotgun (WGS) entry which is preliminary data.</text>
</comment>
<dbReference type="SUPFAM" id="SSF53383">
    <property type="entry name" value="PLP-dependent transferases"/>
    <property type="match status" value="1"/>
</dbReference>
<dbReference type="GO" id="GO:0006545">
    <property type="term" value="P:glycine biosynthetic process"/>
    <property type="evidence" value="ECO:0007669"/>
    <property type="project" value="TreeGrafter"/>
</dbReference>
<dbReference type="Proteomes" id="UP000770661">
    <property type="component" value="Unassembled WGS sequence"/>
</dbReference>
<gene>
    <name evidence="6" type="primary">THA1_0</name>
    <name evidence="6" type="ORF">GWK47_029334</name>
</gene>
<evidence type="ECO:0000256" key="3">
    <source>
        <dbReference type="ARBA" id="ARBA00022898"/>
    </source>
</evidence>
<dbReference type="AlphaFoldDB" id="A0A8J4YLJ0"/>
<evidence type="ECO:0000313" key="6">
    <source>
        <dbReference type="EMBL" id="KAG0729922.1"/>
    </source>
</evidence>
<sequence>MINAFPTHGDRFRSAWLKHPVFKDWLSRCKDSDDKAYCTVCNKELCAGKSELMRHQKGKKHQKSMEKSGFGTGTVFRSRCDINIKSSDHSDLSTVLDEHGISHVLHIVDLRSDTVTQPCREMKSAMVSAALGDDAFTEDPTVKTLEVKVATLLEKEAALFVPSGTMANLVCVMAHCWHRGSEVIVGDKSHINISAKGGMAQIGGIHHHTIKNKPDGTFSLDEVQSIVRNNNDNWSSQFLVCVENTHNMVGGKALPIHWMDELGSVCSQLDVLVHCDGARLMNAAVALGTNPARLVQSCDSVSLCLNKGLGTPMGSVIAGGKDFISRATKIRKILGGGLHQAGFVAAAGMWALDHQVPKLSADHAHARAIAQCVHEEHSSAITVDLKSVQTNIALLHCDNIRVDAKKLCQRLASVTDTESDELEEQVVVMMMPVTDTSVRFMTHCDVRKDDVKAVIKKLRYVIQEYDNMMYLEYKVAT</sequence>
<name>A0A8J4YLJ0_CHIOP</name>